<dbReference type="Proteomes" id="UP000243217">
    <property type="component" value="Unassembled WGS sequence"/>
</dbReference>
<feature type="non-terminal residue" evidence="3">
    <location>
        <position position="542"/>
    </location>
</feature>
<feature type="compositionally biased region" description="Acidic residues" evidence="1">
    <location>
        <begin position="227"/>
        <end position="238"/>
    </location>
</feature>
<dbReference type="InterPro" id="IPR000772">
    <property type="entry name" value="Ricin_B_lectin"/>
</dbReference>
<evidence type="ECO:0000256" key="1">
    <source>
        <dbReference type="SAM" id="MobiDB-lite"/>
    </source>
</evidence>
<evidence type="ECO:0000313" key="4">
    <source>
        <dbReference type="Proteomes" id="UP000243217"/>
    </source>
</evidence>
<gene>
    <name evidence="3" type="ORF">THRCLA_10166</name>
</gene>
<dbReference type="SUPFAM" id="SSF50370">
    <property type="entry name" value="Ricin B-like lectins"/>
    <property type="match status" value="2"/>
</dbReference>
<reference evidence="3 4" key="1">
    <citation type="journal article" date="2014" name="Genome Biol. Evol.">
        <title>The secreted proteins of Achlya hypogyna and Thraustotheca clavata identify the ancestral oomycete secretome and reveal gene acquisitions by horizontal gene transfer.</title>
        <authorList>
            <person name="Misner I."/>
            <person name="Blouin N."/>
            <person name="Leonard G."/>
            <person name="Richards T.A."/>
            <person name="Lane C.E."/>
        </authorList>
    </citation>
    <scope>NUCLEOTIDE SEQUENCE [LARGE SCALE GENOMIC DNA]</scope>
    <source>
        <strain evidence="3 4">ATCC 34112</strain>
    </source>
</reference>
<feature type="region of interest" description="Disordered" evidence="1">
    <location>
        <begin position="125"/>
        <end position="172"/>
    </location>
</feature>
<evidence type="ECO:0000259" key="2">
    <source>
        <dbReference type="Pfam" id="PF00652"/>
    </source>
</evidence>
<feature type="compositionally biased region" description="Pro residues" evidence="1">
    <location>
        <begin position="487"/>
        <end position="542"/>
    </location>
</feature>
<dbReference type="PROSITE" id="PS50231">
    <property type="entry name" value="RICIN_B_LECTIN"/>
    <property type="match status" value="2"/>
</dbReference>
<organism evidence="3 4">
    <name type="scientific">Thraustotheca clavata</name>
    <dbReference type="NCBI Taxonomy" id="74557"/>
    <lineage>
        <taxon>Eukaryota</taxon>
        <taxon>Sar</taxon>
        <taxon>Stramenopiles</taxon>
        <taxon>Oomycota</taxon>
        <taxon>Saprolegniomycetes</taxon>
        <taxon>Saprolegniales</taxon>
        <taxon>Achlyaceae</taxon>
        <taxon>Thraustotheca</taxon>
    </lineage>
</organism>
<dbReference type="EMBL" id="JNBS01003068">
    <property type="protein sequence ID" value="OQR88673.1"/>
    <property type="molecule type" value="Genomic_DNA"/>
</dbReference>
<dbReference type="AlphaFoldDB" id="A0A1V9YSU5"/>
<dbReference type="Pfam" id="PF00652">
    <property type="entry name" value="Ricin_B_lectin"/>
    <property type="match status" value="1"/>
</dbReference>
<accession>A0A1V9YSU5</accession>
<evidence type="ECO:0000313" key="3">
    <source>
        <dbReference type="EMBL" id="OQR88673.1"/>
    </source>
</evidence>
<dbReference type="STRING" id="74557.A0A1V9YSU5"/>
<proteinExistence type="predicted"/>
<dbReference type="OrthoDB" id="78750at2759"/>
<dbReference type="InterPro" id="IPR035992">
    <property type="entry name" value="Ricin_B-like_lectins"/>
</dbReference>
<feature type="domain" description="Ricin B lectin" evidence="2">
    <location>
        <begin position="349"/>
        <end position="439"/>
    </location>
</feature>
<keyword evidence="4" id="KW-1185">Reference proteome</keyword>
<name>A0A1V9YSU5_9STRA</name>
<sequence>NFGVFDEERKIHPLLGAVKVGPAPVAVRLWQNGKVIKVNGANTRTAGRVYLGEPNYGLTGHFDEEIWFYYQEKNMFKSKSWNQCLDTYVDGDGNDVLHVYKCDESNDNQKWAFVADGNLEIMSEPFEPLPTPAPTKHSFRATQSPVTSKPTPKPTRKKTRRPTKAPAPVTPADRYADKCGTDCVDNCQYVGPGYTLCYNGWDQRVCAMMGDTHHWCGHATPAPATEAPEEEEEEEETEAPTPAPQPYTPAPTFKEIIEQNPDFEIEPVTIRTKTGMIMSHSPRGKCVAIDDQENVVMKECHFEASTTFSIRPIAGEEIYLRVAGSDWKLTEYYGRVRMSTEPIAESHPDTQIWFFDTISQTIRNKANGAACLEIVEDQVGGLVEGRLCDETNIMQKWVYNDKTGQFYHHLKVAMCLSADGVDKAVRVQFCDTKAVYQKWYIELVHSVTKHDTQVLPWQTPFPTAAPGFHYAPTPAPTKPNKPATQAPAPPAPATDAPAPPAPVTDAPAPPAPVTDAPAPPAPVTDAPAPPAPVTDAPAPPAP</sequence>
<feature type="non-terminal residue" evidence="3">
    <location>
        <position position="1"/>
    </location>
</feature>
<dbReference type="Gene3D" id="2.80.10.50">
    <property type="match status" value="2"/>
</dbReference>
<feature type="compositionally biased region" description="Basic residues" evidence="1">
    <location>
        <begin position="154"/>
        <end position="163"/>
    </location>
</feature>
<feature type="region of interest" description="Disordered" evidence="1">
    <location>
        <begin position="466"/>
        <end position="542"/>
    </location>
</feature>
<protein>
    <recommendedName>
        <fullName evidence="2">Ricin B lectin domain-containing protein</fullName>
    </recommendedName>
</protein>
<comment type="caution">
    <text evidence="3">The sequence shown here is derived from an EMBL/GenBank/DDBJ whole genome shotgun (WGS) entry which is preliminary data.</text>
</comment>
<dbReference type="PANTHER" id="PTHR24216">
    <property type="entry name" value="PAXILLIN-RELATED"/>
    <property type="match status" value="1"/>
</dbReference>
<feature type="region of interest" description="Disordered" evidence="1">
    <location>
        <begin position="219"/>
        <end position="247"/>
    </location>
</feature>